<feature type="transmembrane region" description="Helical" evidence="5">
    <location>
        <begin position="153"/>
        <end position="174"/>
    </location>
</feature>
<evidence type="ECO:0000256" key="4">
    <source>
        <dbReference type="ARBA" id="ARBA00023136"/>
    </source>
</evidence>
<evidence type="ECO:0000313" key="7">
    <source>
        <dbReference type="EMBL" id="MFD1720748.1"/>
    </source>
</evidence>
<dbReference type="CDD" id="cd17316">
    <property type="entry name" value="MFS_SV2_like"/>
    <property type="match status" value="1"/>
</dbReference>
<feature type="transmembrane region" description="Helical" evidence="5">
    <location>
        <begin position="120"/>
        <end position="141"/>
    </location>
</feature>
<feature type="transmembrane region" description="Helical" evidence="5">
    <location>
        <begin position="61"/>
        <end position="83"/>
    </location>
</feature>
<keyword evidence="3 5" id="KW-1133">Transmembrane helix</keyword>
<proteinExistence type="predicted"/>
<evidence type="ECO:0000256" key="3">
    <source>
        <dbReference type="ARBA" id="ARBA00022989"/>
    </source>
</evidence>
<dbReference type="Gene3D" id="1.20.1250.20">
    <property type="entry name" value="MFS general substrate transporter like domains"/>
    <property type="match status" value="1"/>
</dbReference>
<organism evidence="7 8">
    <name type="scientific">Amnibacterium endophyticum</name>
    <dbReference type="NCBI Taxonomy" id="2109337"/>
    <lineage>
        <taxon>Bacteria</taxon>
        <taxon>Bacillati</taxon>
        <taxon>Actinomycetota</taxon>
        <taxon>Actinomycetes</taxon>
        <taxon>Micrococcales</taxon>
        <taxon>Microbacteriaceae</taxon>
        <taxon>Amnibacterium</taxon>
    </lineage>
</organism>
<keyword evidence="4 5" id="KW-0472">Membrane</keyword>
<dbReference type="PANTHER" id="PTHR23508:SF10">
    <property type="entry name" value="CARBOXYLIC ACID TRANSPORTER PROTEIN HOMOLOG"/>
    <property type="match status" value="1"/>
</dbReference>
<feature type="domain" description="Major facilitator superfamily (MFS) profile" evidence="6">
    <location>
        <begin position="22"/>
        <end position="465"/>
    </location>
</feature>
<evidence type="ECO:0000256" key="1">
    <source>
        <dbReference type="ARBA" id="ARBA00004651"/>
    </source>
</evidence>
<accession>A0ABW4LD57</accession>
<feature type="transmembrane region" description="Helical" evidence="5">
    <location>
        <begin position="21"/>
        <end position="41"/>
    </location>
</feature>
<dbReference type="InterPro" id="IPR036259">
    <property type="entry name" value="MFS_trans_sf"/>
</dbReference>
<dbReference type="RefSeq" id="WP_377932360.1">
    <property type="nucleotide sequence ID" value="NZ_JBHUEA010000004.1"/>
</dbReference>
<dbReference type="PANTHER" id="PTHR23508">
    <property type="entry name" value="CARBOXYLIC ACID TRANSPORTER PROTEIN HOMOLOG"/>
    <property type="match status" value="1"/>
</dbReference>
<evidence type="ECO:0000259" key="6">
    <source>
        <dbReference type="PROSITE" id="PS50850"/>
    </source>
</evidence>
<comment type="caution">
    <text evidence="7">The sequence shown here is derived from an EMBL/GenBank/DDBJ whole genome shotgun (WGS) entry which is preliminary data.</text>
</comment>
<dbReference type="Pfam" id="PF00083">
    <property type="entry name" value="Sugar_tr"/>
    <property type="match status" value="1"/>
</dbReference>
<sequence length="489" mass="53450">MSSTTQEARSVRSLIPARMDRLPWTRFHWTVVVGLGTAWILDGLEVQIVAANAFAKQLDMSAFEVTLTATFYLFGQVVGALVFGRLSDRLGRKRFFILTLAIYLVGSGISGFAFAPWFLYLFRFVAGMGIGGEYTAINSAIDEIIPSRYRGRIDIAINGTYWGGALIGNAAYLFLLNQPALDESGWGWRIGFFVGPLLGLIIIFLRRHVPESPRWQITHGHERDAEANVDRIEREVADEAGTALEPVPDSKAIEIPVHDRVPFGVIAHTLFKRYPKRTLVAFSMMVTQSFLYNAIFFTYATVLTTFYRIPTEQIPLFFFPFALGNLAGPLILGPLFDTIGRKQMIFATYGIAALVLGVSGALFSAGALGAVSQTVLWCVCFFFASAGASSAYLTVSETFPLQLRGQAISYFFAIAQIAGAIAPAVFGLLIGDGKSRGPLAGGYYFGAGMMLVGGVIALVFGVRAERQSLEDISDVDFIDKARREAPART</sequence>
<evidence type="ECO:0000256" key="2">
    <source>
        <dbReference type="ARBA" id="ARBA00022692"/>
    </source>
</evidence>
<feature type="transmembrane region" description="Helical" evidence="5">
    <location>
        <begin position="344"/>
        <end position="368"/>
    </location>
</feature>
<feature type="transmembrane region" description="Helical" evidence="5">
    <location>
        <begin position="95"/>
        <end position="114"/>
    </location>
</feature>
<dbReference type="SUPFAM" id="SSF103473">
    <property type="entry name" value="MFS general substrate transporter"/>
    <property type="match status" value="1"/>
</dbReference>
<gene>
    <name evidence="7" type="ORF">ACFSBI_04240</name>
</gene>
<keyword evidence="8" id="KW-1185">Reference proteome</keyword>
<feature type="transmembrane region" description="Helical" evidence="5">
    <location>
        <begin position="442"/>
        <end position="462"/>
    </location>
</feature>
<feature type="transmembrane region" description="Helical" evidence="5">
    <location>
        <begin position="186"/>
        <end position="205"/>
    </location>
</feature>
<feature type="transmembrane region" description="Helical" evidence="5">
    <location>
        <begin position="407"/>
        <end position="430"/>
    </location>
</feature>
<dbReference type="InterPro" id="IPR005828">
    <property type="entry name" value="MFS_sugar_transport-like"/>
</dbReference>
<feature type="transmembrane region" description="Helical" evidence="5">
    <location>
        <begin position="374"/>
        <end position="395"/>
    </location>
</feature>
<dbReference type="Proteomes" id="UP001597347">
    <property type="component" value="Unassembled WGS sequence"/>
</dbReference>
<evidence type="ECO:0000256" key="5">
    <source>
        <dbReference type="SAM" id="Phobius"/>
    </source>
</evidence>
<name>A0ABW4LD57_9MICO</name>
<evidence type="ECO:0000313" key="8">
    <source>
        <dbReference type="Proteomes" id="UP001597347"/>
    </source>
</evidence>
<protein>
    <submittedName>
        <fullName evidence="7">MFS transporter</fullName>
    </submittedName>
</protein>
<feature type="transmembrane region" description="Helical" evidence="5">
    <location>
        <begin position="279"/>
        <end position="302"/>
    </location>
</feature>
<dbReference type="PROSITE" id="PS50850">
    <property type="entry name" value="MFS"/>
    <property type="match status" value="1"/>
</dbReference>
<keyword evidence="2 5" id="KW-0812">Transmembrane</keyword>
<dbReference type="InterPro" id="IPR020846">
    <property type="entry name" value="MFS_dom"/>
</dbReference>
<dbReference type="EMBL" id="JBHUEA010000004">
    <property type="protein sequence ID" value="MFD1720748.1"/>
    <property type="molecule type" value="Genomic_DNA"/>
</dbReference>
<feature type="transmembrane region" description="Helical" evidence="5">
    <location>
        <begin position="314"/>
        <end position="332"/>
    </location>
</feature>
<reference evidence="8" key="1">
    <citation type="journal article" date="2019" name="Int. J. Syst. Evol. Microbiol.">
        <title>The Global Catalogue of Microorganisms (GCM) 10K type strain sequencing project: providing services to taxonomists for standard genome sequencing and annotation.</title>
        <authorList>
            <consortium name="The Broad Institute Genomics Platform"/>
            <consortium name="The Broad Institute Genome Sequencing Center for Infectious Disease"/>
            <person name="Wu L."/>
            <person name="Ma J."/>
        </authorList>
    </citation>
    <scope>NUCLEOTIDE SEQUENCE [LARGE SCALE GENOMIC DNA]</scope>
    <source>
        <strain evidence="8">CGMCC 1.12471</strain>
    </source>
</reference>
<comment type="subcellular location">
    <subcellularLocation>
        <location evidence="1">Cell membrane</location>
        <topology evidence="1">Multi-pass membrane protein</topology>
    </subcellularLocation>
</comment>